<gene>
    <name evidence="1" type="ORF">BDU57DRAFT_350864</name>
</gene>
<evidence type="ECO:0000313" key="1">
    <source>
        <dbReference type="EMBL" id="KAF1913301.1"/>
    </source>
</evidence>
<dbReference type="AlphaFoldDB" id="A0A6A5QCG6"/>
<evidence type="ECO:0000313" key="2">
    <source>
        <dbReference type="Proteomes" id="UP000800096"/>
    </source>
</evidence>
<dbReference type="EMBL" id="ML979139">
    <property type="protein sequence ID" value="KAF1913301.1"/>
    <property type="molecule type" value="Genomic_DNA"/>
</dbReference>
<accession>A0A6A5QCG6</accession>
<sequence>MRAALCWIWHGAGSLREGRLGSHLTAASRWRPRDSCPASRGPPYRSSVCTVIAHETCPARGLPFGTWIMDDASAGMLDRRAGAEPRWRAQTSRLGRTGGVWTTLHQAAPAEQSRPPARLPSTIKAALWRGVLTCIHSRHHTDRNTRRCAESHYLRSTAALEARRVGRGTAKRQGGGSIAWTGRSRPDKVLCTLESCSSAAISSQAPGSPPCPVRVSWSCGVARR</sequence>
<name>A0A6A5QCG6_AMPQU</name>
<organism evidence="1 2">
    <name type="scientific">Ampelomyces quisqualis</name>
    <name type="common">Powdery mildew agent</name>
    <dbReference type="NCBI Taxonomy" id="50730"/>
    <lineage>
        <taxon>Eukaryota</taxon>
        <taxon>Fungi</taxon>
        <taxon>Dikarya</taxon>
        <taxon>Ascomycota</taxon>
        <taxon>Pezizomycotina</taxon>
        <taxon>Dothideomycetes</taxon>
        <taxon>Pleosporomycetidae</taxon>
        <taxon>Pleosporales</taxon>
        <taxon>Pleosporineae</taxon>
        <taxon>Phaeosphaeriaceae</taxon>
        <taxon>Ampelomyces</taxon>
    </lineage>
</organism>
<dbReference type="Proteomes" id="UP000800096">
    <property type="component" value="Unassembled WGS sequence"/>
</dbReference>
<keyword evidence="2" id="KW-1185">Reference proteome</keyword>
<proteinExistence type="predicted"/>
<protein>
    <submittedName>
        <fullName evidence="1">Uncharacterized protein</fullName>
    </submittedName>
</protein>
<reference evidence="1" key="1">
    <citation type="journal article" date="2020" name="Stud. Mycol.">
        <title>101 Dothideomycetes genomes: a test case for predicting lifestyles and emergence of pathogens.</title>
        <authorList>
            <person name="Haridas S."/>
            <person name="Albert R."/>
            <person name="Binder M."/>
            <person name="Bloem J."/>
            <person name="Labutti K."/>
            <person name="Salamov A."/>
            <person name="Andreopoulos B."/>
            <person name="Baker S."/>
            <person name="Barry K."/>
            <person name="Bills G."/>
            <person name="Bluhm B."/>
            <person name="Cannon C."/>
            <person name="Castanera R."/>
            <person name="Culley D."/>
            <person name="Daum C."/>
            <person name="Ezra D."/>
            <person name="Gonzalez J."/>
            <person name="Henrissat B."/>
            <person name="Kuo A."/>
            <person name="Liang C."/>
            <person name="Lipzen A."/>
            <person name="Lutzoni F."/>
            <person name="Magnuson J."/>
            <person name="Mondo S."/>
            <person name="Nolan M."/>
            <person name="Ohm R."/>
            <person name="Pangilinan J."/>
            <person name="Park H.-J."/>
            <person name="Ramirez L."/>
            <person name="Alfaro M."/>
            <person name="Sun H."/>
            <person name="Tritt A."/>
            <person name="Yoshinaga Y."/>
            <person name="Zwiers L.-H."/>
            <person name="Turgeon B."/>
            <person name="Goodwin S."/>
            <person name="Spatafora J."/>
            <person name="Crous P."/>
            <person name="Grigoriev I."/>
        </authorList>
    </citation>
    <scope>NUCLEOTIDE SEQUENCE</scope>
    <source>
        <strain evidence="1">HMLAC05119</strain>
    </source>
</reference>